<dbReference type="Proteomes" id="UP000234681">
    <property type="component" value="Chromosome 15"/>
</dbReference>
<accession>A6HU44</accession>
<feature type="non-terminal residue" evidence="1">
    <location>
        <position position="47"/>
    </location>
</feature>
<sequence length="47" mass="5706">MMVRESTYALKCKPYPINYLIFLKDKETECISRRVLYYTFIDHLVTV</sequence>
<evidence type="ECO:0000313" key="2">
    <source>
        <dbReference type="Proteomes" id="UP000234681"/>
    </source>
</evidence>
<protein>
    <submittedName>
        <fullName evidence="1">RCG36978</fullName>
    </submittedName>
</protein>
<reference evidence="1 2" key="1">
    <citation type="submission" date="2005-07" db="EMBL/GenBank/DDBJ databases">
        <authorList>
            <person name="Mural R.J."/>
            <person name="Li P.W."/>
            <person name="Adams M.D."/>
            <person name="Amanatides P.G."/>
            <person name="Baden-Tillson H."/>
            <person name="Barnstead M."/>
            <person name="Chin S.H."/>
            <person name="Dew I."/>
            <person name="Evans C.A."/>
            <person name="Ferriera S."/>
            <person name="Flanigan M."/>
            <person name="Fosler C."/>
            <person name="Glodek A."/>
            <person name="Gu Z."/>
            <person name="Holt R.A."/>
            <person name="Jennings D."/>
            <person name="Kraft C.L."/>
            <person name="Lu F."/>
            <person name="Nguyen T."/>
            <person name="Nusskern D.R."/>
            <person name="Pfannkoch C.M."/>
            <person name="Sitter C."/>
            <person name="Sutton G.G."/>
            <person name="Venter J.C."/>
            <person name="Wang Z."/>
            <person name="Woodage T."/>
            <person name="Zheng X.H."/>
            <person name="Zhong F."/>
        </authorList>
    </citation>
    <scope>NUCLEOTIDE SEQUENCE [LARGE SCALE GENOMIC DNA]</scope>
    <source>
        <strain>BN</strain>
        <strain evidence="2">Sprague-Dawley</strain>
    </source>
</reference>
<proteinExistence type="predicted"/>
<gene>
    <name evidence="1" type="ORF">rCG_36978</name>
</gene>
<organism evidence="1 2">
    <name type="scientific">Rattus norvegicus</name>
    <name type="common">Rat</name>
    <dbReference type="NCBI Taxonomy" id="10116"/>
    <lineage>
        <taxon>Eukaryota</taxon>
        <taxon>Metazoa</taxon>
        <taxon>Chordata</taxon>
        <taxon>Craniata</taxon>
        <taxon>Vertebrata</taxon>
        <taxon>Euteleostomi</taxon>
        <taxon>Mammalia</taxon>
        <taxon>Eutheria</taxon>
        <taxon>Euarchontoglires</taxon>
        <taxon>Glires</taxon>
        <taxon>Rodentia</taxon>
        <taxon>Myomorpha</taxon>
        <taxon>Muroidea</taxon>
        <taxon>Muridae</taxon>
        <taxon>Murinae</taxon>
        <taxon>Rattus</taxon>
    </lineage>
</organism>
<dbReference type="EMBL" id="CH473951">
    <property type="protein sequence ID" value="EDM02407.1"/>
    <property type="molecule type" value="Genomic_DNA"/>
</dbReference>
<dbReference type="AlphaFoldDB" id="A6HU44"/>
<name>A6HU44_RAT</name>
<evidence type="ECO:0000313" key="1">
    <source>
        <dbReference type="EMBL" id="EDM02407.1"/>
    </source>
</evidence>